<protein>
    <submittedName>
        <fullName evidence="1">Uncharacterized protein</fullName>
    </submittedName>
</protein>
<name>A0A9P8PDK2_9ASCO</name>
<dbReference type="Proteomes" id="UP000769157">
    <property type="component" value="Unassembled WGS sequence"/>
</dbReference>
<evidence type="ECO:0000313" key="2">
    <source>
        <dbReference type="Proteomes" id="UP000769157"/>
    </source>
</evidence>
<reference evidence="1" key="1">
    <citation type="journal article" date="2021" name="Open Biol.">
        <title>Shared evolutionary footprints suggest mitochondrial oxidative damage underlies multiple complex I losses in fungi.</title>
        <authorList>
            <person name="Schikora-Tamarit M.A."/>
            <person name="Marcet-Houben M."/>
            <person name="Nosek J."/>
            <person name="Gabaldon T."/>
        </authorList>
    </citation>
    <scope>NUCLEOTIDE SEQUENCE</scope>
    <source>
        <strain evidence="1">CBS6075</strain>
    </source>
</reference>
<reference evidence="1" key="2">
    <citation type="submission" date="2021-01" db="EMBL/GenBank/DDBJ databases">
        <authorList>
            <person name="Schikora-Tamarit M.A."/>
        </authorList>
    </citation>
    <scope>NUCLEOTIDE SEQUENCE</scope>
    <source>
        <strain evidence="1">CBS6075</strain>
    </source>
</reference>
<comment type="caution">
    <text evidence="1">The sequence shown here is derived from an EMBL/GenBank/DDBJ whole genome shotgun (WGS) entry which is preliminary data.</text>
</comment>
<sequence>MAVNNNIHVRHGSEQGRRLHRLMGWSVFSLVDGVVSSDVDGLELLQASHSDGWSSVKVEHKERGRDWQEGALVVGSQSVGNGAHGMLSDTVLNVSTREVSSKTTLGGQSRVHEVFHTRPLQIHRHRQVRTTSNHRRTVLTERSHQLSGSCSGWSVSSELLLWKERLPVLWKFSSGSGQELGTFLRILLDVLGNQVFPFGNKLVSLCWLLFEEVVNVTWHVEFLSRVHSVLDLELSDSVLTQSTSVGSAVVFKSSAGSDDSSAVDQGWSVFLGLCVLQSLDDEDSVGDDVEARLVVGGSEVLGCNGQTNRVGDTLTQRTRGDFDGIVLDLRVTRTQRVEVVGVVRLQLVHGHRLETVKMLEDVLEQTNMTVGQDKSVSVEIVWVVGSIFHGVLPQSYTNSHGPHGGTGMATSILLDNVQNKGTAVLDNTLMFFVVDRRCFWNSHTHLMVIDSQAELFILKI</sequence>
<dbReference type="RefSeq" id="XP_046063577.1">
    <property type="nucleotide sequence ID" value="XM_046202196.1"/>
</dbReference>
<accession>A0A9P8PDK2</accession>
<keyword evidence="2" id="KW-1185">Reference proteome</keyword>
<organism evidence="1 2">
    <name type="scientific">Ogataea philodendri</name>
    <dbReference type="NCBI Taxonomy" id="1378263"/>
    <lineage>
        <taxon>Eukaryota</taxon>
        <taxon>Fungi</taxon>
        <taxon>Dikarya</taxon>
        <taxon>Ascomycota</taxon>
        <taxon>Saccharomycotina</taxon>
        <taxon>Pichiomycetes</taxon>
        <taxon>Pichiales</taxon>
        <taxon>Pichiaceae</taxon>
        <taxon>Ogataea</taxon>
    </lineage>
</organism>
<dbReference type="AlphaFoldDB" id="A0A9P8PDK2"/>
<evidence type="ECO:0000313" key="1">
    <source>
        <dbReference type="EMBL" id="KAH3669314.1"/>
    </source>
</evidence>
<dbReference type="GeneID" id="70233403"/>
<proteinExistence type="predicted"/>
<dbReference type="EMBL" id="JAEUBE010000137">
    <property type="protein sequence ID" value="KAH3669314.1"/>
    <property type="molecule type" value="Genomic_DNA"/>
</dbReference>
<gene>
    <name evidence="1" type="ORF">OGAPHI_001435</name>
</gene>